<name>A0A1L2JJY5_9CREN</name>
<dbReference type="PANTHER" id="PTHR10916">
    <property type="entry name" value="60S RIBOSOMAL PROTEIN L35/50S RIBOSOMAL PROTEIN L29"/>
    <property type="match status" value="1"/>
</dbReference>
<dbReference type="EMBL" id="KX764929">
    <property type="protein sequence ID" value="AOZ56016.1"/>
    <property type="molecule type" value="Genomic_DNA"/>
</dbReference>
<evidence type="ECO:0000256" key="3">
    <source>
        <dbReference type="ARBA" id="ARBA00023274"/>
    </source>
</evidence>
<dbReference type="PANTHER" id="PTHR10916:SF0">
    <property type="entry name" value="LARGE RIBOSOMAL SUBUNIT PROTEIN UL29C"/>
    <property type="match status" value="1"/>
</dbReference>
<gene>
    <name evidence="4" type="primary">rpl29</name>
</gene>
<evidence type="ECO:0000256" key="2">
    <source>
        <dbReference type="ARBA" id="ARBA00022980"/>
    </source>
</evidence>
<proteinExistence type="inferred from homology"/>
<sequence length="68" mass="7908">MTKKVMDELRNMPTEDLIKRLNELKLELFKARTQLSMGGPPEKALPVKSIRKNIARVLTVLRERGLKY</sequence>
<dbReference type="Pfam" id="PF00831">
    <property type="entry name" value="Ribosomal_L29"/>
    <property type="match status" value="1"/>
</dbReference>
<dbReference type="SUPFAM" id="SSF46561">
    <property type="entry name" value="Ribosomal protein L29 (L29p)"/>
    <property type="match status" value="1"/>
</dbReference>
<evidence type="ECO:0000256" key="4">
    <source>
        <dbReference type="HAMAP-Rule" id="MF_00374"/>
    </source>
</evidence>
<dbReference type="GO" id="GO:0003735">
    <property type="term" value="F:structural constituent of ribosome"/>
    <property type="evidence" value="ECO:0007669"/>
    <property type="project" value="InterPro"/>
</dbReference>
<organism evidence="5">
    <name type="scientific">uncultured korarchaeote</name>
    <dbReference type="NCBI Taxonomy" id="161241"/>
    <lineage>
        <taxon>Archaea</taxon>
        <taxon>Thermoproteota</taxon>
        <taxon>environmental samples</taxon>
    </lineage>
</organism>
<dbReference type="GO" id="GO:0006412">
    <property type="term" value="P:translation"/>
    <property type="evidence" value="ECO:0007669"/>
    <property type="project" value="UniProtKB-UniRule"/>
</dbReference>
<dbReference type="HAMAP" id="MF_00374">
    <property type="entry name" value="Ribosomal_uL29"/>
    <property type="match status" value="1"/>
</dbReference>
<protein>
    <recommendedName>
        <fullName evidence="4">Large ribosomal subunit protein uL29</fullName>
    </recommendedName>
</protein>
<comment type="similarity">
    <text evidence="1 4">Belongs to the universal ribosomal protein uL29 family.</text>
</comment>
<dbReference type="CDD" id="cd00427">
    <property type="entry name" value="Ribosomal_L29_HIP"/>
    <property type="match status" value="1"/>
</dbReference>
<dbReference type="InterPro" id="IPR036049">
    <property type="entry name" value="Ribosomal_uL29_sf"/>
</dbReference>
<evidence type="ECO:0000256" key="1">
    <source>
        <dbReference type="ARBA" id="ARBA00009254"/>
    </source>
</evidence>
<dbReference type="Gene3D" id="1.10.287.310">
    <property type="match status" value="1"/>
</dbReference>
<reference evidence="5" key="1">
    <citation type="journal article" date="2017" name="Nature">
        <title>Metagenomic exploration of ASGARD archaea illuminates the origin of cellular complexity in eukaryotes.</title>
        <authorList>
            <person name="Zaremba-Niedzwiedzka K."/>
            <person name="Caceres E.F."/>
            <person name="Saw J.H.W."/>
            <person name="Backstrom D."/>
            <person name="Juzokaite L."/>
            <person name="Vancaester E."/>
            <person name="Seitz K.W."/>
            <person name="Anantharaman K."/>
            <person name="Starnawski P."/>
            <person name="Kjeldsen K.U."/>
            <person name="Stott M.B."/>
            <person name="Nunoura T."/>
            <person name="Banfield J.F."/>
            <person name="Schramm A."/>
            <person name="Baker B.J."/>
            <person name="Spang A."/>
            <person name="Ettema T.J.G."/>
        </authorList>
    </citation>
    <scope>NUCLEOTIDE SEQUENCE</scope>
    <source>
        <strain evidence="5">TIV_3</strain>
    </source>
</reference>
<dbReference type="InterPro" id="IPR050063">
    <property type="entry name" value="Ribosomal_protein_uL29"/>
</dbReference>
<keyword evidence="2 4" id="KW-0689">Ribosomal protein</keyword>
<accession>A0A1L2JJY5</accession>
<dbReference type="NCBIfam" id="TIGR00012">
    <property type="entry name" value="L29"/>
    <property type="match status" value="1"/>
</dbReference>
<evidence type="ECO:0000313" key="5">
    <source>
        <dbReference type="EMBL" id="AOZ56016.1"/>
    </source>
</evidence>
<dbReference type="AlphaFoldDB" id="A0A1L2JJY5"/>
<dbReference type="GO" id="GO:0022625">
    <property type="term" value="C:cytosolic large ribosomal subunit"/>
    <property type="evidence" value="ECO:0007669"/>
    <property type="project" value="TreeGrafter"/>
</dbReference>
<dbReference type="InterPro" id="IPR001854">
    <property type="entry name" value="Ribosomal_uL29"/>
</dbReference>
<keyword evidence="3 4" id="KW-0687">Ribonucleoprotein</keyword>